<feature type="region of interest" description="Disordered" evidence="1">
    <location>
        <begin position="66"/>
        <end position="108"/>
    </location>
</feature>
<organism evidence="4">
    <name type="scientific">Rhodosorus marinus</name>
    <dbReference type="NCBI Taxonomy" id="101924"/>
    <lineage>
        <taxon>Eukaryota</taxon>
        <taxon>Rhodophyta</taxon>
        <taxon>Stylonematophyceae</taxon>
        <taxon>Stylonematales</taxon>
        <taxon>Stylonemataceae</taxon>
        <taxon>Rhodosorus</taxon>
    </lineage>
</organism>
<evidence type="ECO:0000256" key="2">
    <source>
        <dbReference type="SAM" id="Phobius"/>
    </source>
</evidence>
<keyword evidence="2" id="KW-0472">Membrane</keyword>
<evidence type="ECO:0008006" key="5">
    <source>
        <dbReference type="Google" id="ProtNLM"/>
    </source>
</evidence>
<evidence type="ECO:0000256" key="3">
    <source>
        <dbReference type="SAM" id="SignalP"/>
    </source>
</evidence>
<feature type="transmembrane region" description="Helical" evidence="2">
    <location>
        <begin position="126"/>
        <end position="144"/>
    </location>
</feature>
<protein>
    <recommendedName>
        <fullName evidence="5">EGF-like domain-containing protein</fullName>
    </recommendedName>
</protein>
<evidence type="ECO:0000313" key="4">
    <source>
        <dbReference type="EMBL" id="CAE0060419.1"/>
    </source>
</evidence>
<keyword evidence="2" id="KW-0812">Transmembrane</keyword>
<proteinExistence type="predicted"/>
<dbReference type="EMBL" id="HBHW01037055">
    <property type="protein sequence ID" value="CAE0060419.1"/>
    <property type="molecule type" value="Transcribed_RNA"/>
</dbReference>
<feature type="compositionally biased region" description="Acidic residues" evidence="1">
    <location>
        <begin position="83"/>
        <end position="100"/>
    </location>
</feature>
<sequence>MRISAIAFCFLLACTYAEIIANTRCSLDGTEYVDEGSNTCVCKSGWTTSMTSPQDRVYCDMYLGSDGRDEQEGNGEDQAGVDLSDDIPDEDPYAEEDDETFYGNPEPGETTTHAFGLPGLNSMSPLLSIFFVILIICACLGCCYQKNGTLPPCCACCLMLCPPPKDDIEHGRERTTS</sequence>
<keyword evidence="3" id="KW-0732">Signal</keyword>
<keyword evidence="2" id="KW-1133">Transmembrane helix</keyword>
<reference evidence="4" key="1">
    <citation type="submission" date="2021-01" db="EMBL/GenBank/DDBJ databases">
        <authorList>
            <person name="Corre E."/>
            <person name="Pelletier E."/>
            <person name="Niang G."/>
            <person name="Scheremetjew M."/>
            <person name="Finn R."/>
            <person name="Kale V."/>
            <person name="Holt S."/>
            <person name="Cochrane G."/>
            <person name="Meng A."/>
            <person name="Brown T."/>
            <person name="Cohen L."/>
        </authorList>
    </citation>
    <scope>NUCLEOTIDE SEQUENCE</scope>
    <source>
        <strain evidence="4">CCMP 769</strain>
    </source>
</reference>
<dbReference type="AlphaFoldDB" id="A0A7S3A3G4"/>
<name>A0A7S3A3G4_9RHOD</name>
<evidence type="ECO:0000256" key="1">
    <source>
        <dbReference type="SAM" id="MobiDB-lite"/>
    </source>
</evidence>
<gene>
    <name evidence="4" type="ORF">RMAR00112_LOCUS28485</name>
</gene>
<accession>A0A7S3A3G4</accession>
<feature type="chain" id="PRO_5031370513" description="EGF-like domain-containing protein" evidence="3">
    <location>
        <begin position="18"/>
        <end position="177"/>
    </location>
</feature>
<feature type="signal peptide" evidence="3">
    <location>
        <begin position="1"/>
        <end position="17"/>
    </location>
</feature>